<gene>
    <name evidence="7" type="ORF">B0T19DRAFT_469619</name>
</gene>
<evidence type="ECO:0000256" key="2">
    <source>
        <dbReference type="ARBA" id="ARBA00022617"/>
    </source>
</evidence>
<evidence type="ECO:0000313" key="8">
    <source>
        <dbReference type="Proteomes" id="UP001286456"/>
    </source>
</evidence>
<reference evidence="7" key="1">
    <citation type="journal article" date="2023" name="Mol. Phylogenet. Evol.">
        <title>Genome-scale phylogeny and comparative genomics of the fungal order Sordariales.</title>
        <authorList>
            <person name="Hensen N."/>
            <person name="Bonometti L."/>
            <person name="Westerberg I."/>
            <person name="Brannstrom I.O."/>
            <person name="Guillou S."/>
            <person name="Cros-Aarteil S."/>
            <person name="Calhoun S."/>
            <person name="Haridas S."/>
            <person name="Kuo A."/>
            <person name="Mondo S."/>
            <person name="Pangilinan J."/>
            <person name="Riley R."/>
            <person name="LaButti K."/>
            <person name="Andreopoulos B."/>
            <person name="Lipzen A."/>
            <person name="Chen C."/>
            <person name="Yan M."/>
            <person name="Daum C."/>
            <person name="Ng V."/>
            <person name="Clum A."/>
            <person name="Steindorff A."/>
            <person name="Ohm R.A."/>
            <person name="Martin F."/>
            <person name="Silar P."/>
            <person name="Natvig D.O."/>
            <person name="Lalanne C."/>
            <person name="Gautier V."/>
            <person name="Ament-Velasquez S.L."/>
            <person name="Kruys A."/>
            <person name="Hutchinson M.I."/>
            <person name="Powell A.J."/>
            <person name="Barry K."/>
            <person name="Miller A.N."/>
            <person name="Grigoriev I.V."/>
            <person name="Debuchy R."/>
            <person name="Gladieux P."/>
            <person name="Hiltunen Thoren M."/>
            <person name="Johannesson H."/>
        </authorList>
    </citation>
    <scope>NUCLEOTIDE SEQUENCE</scope>
    <source>
        <strain evidence="7">SMH4131-1</strain>
    </source>
</reference>
<dbReference type="InterPro" id="IPR001128">
    <property type="entry name" value="Cyt_P450"/>
</dbReference>
<organism evidence="7 8">
    <name type="scientific">Cercophora scortea</name>
    <dbReference type="NCBI Taxonomy" id="314031"/>
    <lineage>
        <taxon>Eukaryota</taxon>
        <taxon>Fungi</taxon>
        <taxon>Dikarya</taxon>
        <taxon>Ascomycota</taxon>
        <taxon>Pezizomycotina</taxon>
        <taxon>Sordariomycetes</taxon>
        <taxon>Sordariomycetidae</taxon>
        <taxon>Sordariales</taxon>
        <taxon>Lasiosphaeriaceae</taxon>
        <taxon>Cercophora</taxon>
    </lineage>
</organism>
<dbReference type="SUPFAM" id="SSF48264">
    <property type="entry name" value="Cytochrome P450"/>
    <property type="match status" value="1"/>
</dbReference>
<comment type="cofactor">
    <cofactor evidence="1 5">
        <name>heme</name>
        <dbReference type="ChEBI" id="CHEBI:30413"/>
    </cofactor>
</comment>
<dbReference type="InterPro" id="IPR036396">
    <property type="entry name" value="Cyt_P450_sf"/>
</dbReference>
<protein>
    <submittedName>
        <fullName evidence="7">Cytochrome P450</fullName>
    </submittedName>
</protein>
<keyword evidence="8" id="KW-1185">Reference proteome</keyword>
<dbReference type="Proteomes" id="UP001286456">
    <property type="component" value="Unassembled WGS sequence"/>
</dbReference>
<evidence type="ECO:0000256" key="6">
    <source>
        <dbReference type="RuleBase" id="RU000461"/>
    </source>
</evidence>
<dbReference type="PRINTS" id="PR00385">
    <property type="entry name" value="P450"/>
</dbReference>
<sequence length="536" mass="60034">MMLLNLFLSAMQVTLLAVAVVLAYYIFCYLISPLKDIPGPVLAKFTNLWRVHDCYKCTTSETQMKLHAKHGVAVRLGPNMVALNDPSLIPVIYNARGTFLKSSFYSASDSLIHGKKTEHIFSTRSNKFHLEQLTPVQKFYSIQGVLAYEDSIDRALLLLCEQLETRFVNGANAGKTCDIADWISYFAWDLMAEITWSSEMGFMRTGSDVDNMIAINTLSMKYLGLIGQVPWFAKLLSMNAYRPQWVDAFDHALYFSLAQLAERQRASQSASSPETLIADPEKGSIAGDKKDYIASFLEAKKLYPDGITDENIVMYILTNLSAGADSIATVQRAIIYHLIRNPTAHDKLRAELDAANLPFPASYDETHNSSKLPYLEAVIKEGLRIHPPVGLCLERVVPSPGLELPDGRFIPAGTTVGVNPSVVTRDRQAYGPDADEFRPDRWLRRDGEDAEGFVARLRRMDELNTFVWGGGNRTCLGRFLATTILYKATAALVGRYDFVLEDPAKEWTVRRHWLVENEDIKVRIAQRAVRAVSTAC</sequence>
<reference evidence="7" key="2">
    <citation type="submission" date="2023-06" db="EMBL/GenBank/DDBJ databases">
        <authorList>
            <consortium name="Lawrence Berkeley National Laboratory"/>
            <person name="Haridas S."/>
            <person name="Hensen N."/>
            <person name="Bonometti L."/>
            <person name="Westerberg I."/>
            <person name="Brannstrom I.O."/>
            <person name="Guillou S."/>
            <person name="Cros-Aarteil S."/>
            <person name="Calhoun S."/>
            <person name="Kuo A."/>
            <person name="Mondo S."/>
            <person name="Pangilinan J."/>
            <person name="Riley R."/>
            <person name="Labutti K."/>
            <person name="Andreopoulos B."/>
            <person name="Lipzen A."/>
            <person name="Chen C."/>
            <person name="Yanf M."/>
            <person name="Daum C."/>
            <person name="Ng V."/>
            <person name="Clum A."/>
            <person name="Steindorff A."/>
            <person name="Ohm R."/>
            <person name="Martin F."/>
            <person name="Silar P."/>
            <person name="Natvig D."/>
            <person name="Lalanne C."/>
            <person name="Gautier V."/>
            <person name="Ament-Velasquez S.L."/>
            <person name="Kruys A."/>
            <person name="Hutchinson M.I."/>
            <person name="Powell A.J."/>
            <person name="Barry K."/>
            <person name="Miller A.N."/>
            <person name="Grigoriev I.V."/>
            <person name="Debuchy R."/>
            <person name="Gladieux P."/>
            <person name="Thoren M.H."/>
            <person name="Johannesson H."/>
        </authorList>
    </citation>
    <scope>NUCLEOTIDE SEQUENCE</scope>
    <source>
        <strain evidence="7">SMH4131-1</strain>
    </source>
</reference>
<dbReference type="PRINTS" id="PR00463">
    <property type="entry name" value="EP450I"/>
</dbReference>
<evidence type="ECO:0000256" key="4">
    <source>
        <dbReference type="ARBA" id="ARBA00023004"/>
    </source>
</evidence>
<comment type="similarity">
    <text evidence="6">Belongs to the cytochrome P450 family.</text>
</comment>
<keyword evidence="3 5" id="KW-0479">Metal-binding</keyword>
<dbReference type="Pfam" id="PF00067">
    <property type="entry name" value="p450"/>
    <property type="match status" value="1"/>
</dbReference>
<dbReference type="GO" id="GO:0016705">
    <property type="term" value="F:oxidoreductase activity, acting on paired donors, with incorporation or reduction of molecular oxygen"/>
    <property type="evidence" value="ECO:0007669"/>
    <property type="project" value="InterPro"/>
</dbReference>
<evidence type="ECO:0000313" key="7">
    <source>
        <dbReference type="EMBL" id="KAK3317824.1"/>
    </source>
</evidence>
<keyword evidence="4 5" id="KW-0408">Iron</keyword>
<dbReference type="InterPro" id="IPR017972">
    <property type="entry name" value="Cyt_P450_CS"/>
</dbReference>
<dbReference type="GO" id="GO:0004497">
    <property type="term" value="F:monooxygenase activity"/>
    <property type="evidence" value="ECO:0007669"/>
    <property type="project" value="UniProtKB-KW"/>
</dbReference>
<dbReference type="PANTHER" id="PTHR24305">
    <property type="entry name" value="CYTOCHROME P450"/>
    <property type="match status" value="1"/>
</dbReference>
<evidence type="ECO:0000256" key="1">
    <source>
        <dbReference type="ARBA" id="ARBA00001971"/>
    </source>
</evidence>
<accession>A0AAE0M4Q5</accession>
<dbReference type="GO" id="GO:0005506">
    <property type="term" value="F:iron ion binding"/>
    <property type="evidence" value="ECO:0007669"/>
    <property type="project" value="InterPro"/>
</dbReference>
<evidence type="ECO:0000256" key="3">
    <source>
        <dbReference type="ARBA" id="ARBA00022723"/>
    </source>
</evidence>
<comment type="caution">
    <text evidence="7">The sequence shown here is derived from an EMBL/GenBank/DDBJ whole genome shotgun (WGS) entry which is preliminary data.</text>
</comment>
<dbReference type="PROSITE" id="PS00086">
    <property type="entry name" value="CYTOCHROME_P450"/>
    <property type="match status" value="1"/>
</dbReference>
<dbReference type="CDD" id="cd11060">
    <property type="entry name" value="CYP57A1-like"/>
    <property type="match status" value="1"/>
</dbReference>
<keyword evidence="6" id="KW-0560">Oxidoreductase</keyword>
<proteinExistence type="inferred from homology"/>
<keyword evidence="6" id="KW-0503">Monooxygenase</keyword>
<dbReference type="EMBL" id="JAUEPO010000007">
    <property type="protein sequence ID" value="KAK3317824.1"/>
    <property type="molecule type" value="Genomic_DNA"/>
</dbReference>
<dbReference type="AlphaFoldDB" id="A0AAE0M4Q5"/>
<feature type="binding site" description="axial binding residue" evidence="5">
    <location>
        <position position="475"/>
    </location>
    <ligand>
        <name>heme</name>
        <dbReference type="ChEBI" id="CHEBI:30413"/>
    </ligand>
    <ligandPart>
        <name>Fe</name>
        <dbReference type="ChEBI" id="CHEBI:18248"/>
    </ligandPart>
</feature>
<dbReference type="GO" id="GO:0020037">
    <property type="term" value="F:heme binding"/>
    <property type="evidence" value="ECO:0007669"/>
    <property type="project" value="InterPro"/>
</dbReference>
<dbReference type="InterPro" id="IPR050121">
    <property type="entry name" value="Cytochrome_P450_monoxygenase"/>
</dbReference>
<dbReference type="PANTHER" id="PTHR24305:SF180">
    <property type="entry name" value="P450, PUTATIVE (EUROFUNG)-RELATED"/>
    <property type="match status" value="1"/>
</dbReference>
<keyword evidence="2 5" id="KW-0349">Heme</keyword>
<dbReference type="Gene3D" id="1.10.630.10">
    <property type="entry name" value="Cytochrome P450"/>
    <property type="match status" value="1"/>
</dbReference>
<dbReference type="InterPro" id="IPR002401">
    <property type="entry name" value="Cyt_P450_E_grp-I"/>
</dbReference>
<evidence type="ECO:0000256" key="5">
    <source>
        <dbReference type="PIRSR" id="PIRSR602401-1"/>
    </source>
</evidence>
<name>A0AAE0M4Q5_9PEZI</name>